<protein>
    <submittedName>
        <fullName evidence="2">Uncharacterized protein</fullName>
    </submittedName>
</protein>
<accession>A0A5J4UJS7</accession>
<feature type="non-terminal residue" evidence="2">
    <location>
        <position position="333"/>
    </location>
</feature>
<gene>
    <name evidence="2" type="ORF">EZS28_033997</name>
</gene>
<evidence type="ECO:0000313" key="2">
    <source>
        <dbReference type="EMBL" id="KAA6370474.1"/>
    </source>
</evidence>
<reference evidence="2 3" key="1">
    <citation type="submission" date="2019-03" db="EMBL/GenBank/DDBJ databases">
        <title>Single cell metagenomics reveals metabolic interactions within the superorganism composed of flagellate Streblomastix strix and complex community of Bacteroidetes bacteria on its surface.</title>
        <authorList>
            <person name="Treitli S.C."/>
            <person name="Kolisko M."/>
            <person name="Husnik F."/>
            <person name="Keeling P."/>
            <person name="Hampl V."/>
        </authorList>
    </citation>
    <scope>NUCLEOTIDE SEQUENCE [LARGE SCALE GENOMIC DNA]</scope>
    <source>
        <strain evidence="2">ST1C</strain>
    </source>
</reference>
<dbReference type="AlphaFoldDB" id="A0A5J4UJS7"/>
<evidence type="ECO:0000313" key="3">
    <source>
        <dbReference type="Proteomes" id="UP000324800"/>
    </source>
</evidence>
<feature type="compositionally biased region" description="Polar residues" evidence="1">
    <location>
        <begin position="281"/>
        <end position="298"/>
    </location>
</feature>
<organism evidence="2 3">
    <name type="scientific">Streblomastix strix</name>
    <dbReference type="NCBI Taxonomy" id="222440"/>
    <lineage>
        <taxon>Eukaryota</taxon>
        <taxon>Metamonada</taxon>
        <taxon>Preaxostyla</taxon>
        <taxon>Oxymonadida</taxon>
        <taxon>Streblomastigidae</taxon>
        <taxon>Streblomastix</taxon>
    </lineage>
</organism>
<dbReference type="EMBL" id="SNRW01015350">
    <property type="protein sequence ID" value="KAA6370474.1"/>
    <property type="molecule type" value="Genomic_DNA"/>
</dbReference>
<dbReference type="Proteomes" id="UP000324800">
    <property type="component" value="Unassembled WGS sequence"/>
</dbReference>
<comment type="caution">
    <text evidence="2">The sequence shown here is derived from an EMBL/GenBank/DDBJ whole genome shotgun (WGS) entry which is preliminary data.</text>
</comment>
<name>A0A5J4UJS7_9EUKA</name>
<feature type="region of interest" description="Disordered" evidence="1">
    <location>
        <begin position="274"/>
        <end position="319"/>
    </location>
</feature>
<proteinExistence type="predicted"/>
<sequence length="333" mass="38617">MDMEPKGNEYKDIREKKVENDTNIERLVHCNIQEQKLKDKTAYSTIWQIKLTQSPDKRSVSVSTGIRQSKNISVKDKIMRWNINSKQNINQRVEMVDKENRGQPTKFIDQQDNNLHVNNRHITTGLGSNTDIRELDRTYTTRLLERKGSRNDKQLQRNKSYLLRATPFRASPQEDARSGSLDTFRQHNCSLRYWKVESEGIPDRKNKAGILSSEKTLTTNRNNPHPSKTELNNRLIFETMQIRRLHTERRNDLNGLQDMELHTSDRHICNTNITENEKRQSAGNNNSTDLAGTIVNSRDGTEHERHGPNASFRQCGRLPSGPFVDVGRDLLMR</sequence>
<evidence type="ECO:0000256" key="1">
    <source>
        <dbReference type="SAM" id="MobiDB-lite"/>
    </source>
</evidence>